<name>A0A352IYU0_9GAMM</name>
<dbReference type="Proteomes" id="UP000263489">
    <property type="component" value="Unassembled WGS sequence"/>
</dbReference>
<dbReference type="AlphaFoldDB" id="A0A352IYU0"/>
<dbReference type="InterPro" id="IPR058240">
    <property type="entry name" value="rSAM_sf"/>
</dbReference>
<gene>
    <name evidence="1" type="ORF">DC045_20410</name>
</gene>
<organism evidence="1 2">
    <name type="scientific">Marinobacter adhaerens</name>
    <dbReference type="NCBI Taxonomy" id="1033846"/>
    <lineage>
        <taxon>Bacteria</taxon>
        <taxon>Pseudomonadati</taxon>
        <taxon>Pseudomonadota</taxon>
        <taxon>Gammaproteobacteria</taxon>
        <taxon>Pseudomonadales</taxon>
        <taxon>Marinobacteraceae</taxon>
        <taxon>Marinobacter</taxon>
    </lineage>
</organism>
<evidence type="ECO:0000313" key="1">
    <source>
        <dbReference type="EMBL" id="HBC36623.1"/>
    </source>
</evidence>
<feature type="non-terminal residue" evidence="1">
    <location>
        <position position="67"/>
    </location>
</feature>
<evidence type="ECO:0000313" key="2">
    <source>
        <dbReference type="Proteomes" id="UP000263489"/>
    </source>
</evidence>
<reference evidence="1 2" key="1">
    <citation type="journal article" date="2018" name="Nat. Biotechnol.">
        <title>A standardized bacterial taxonomy based on genome phylogeny substantially revises the tree of life.</title>
        <authorList>
            <person name="Parks D.H."/>
            <person name="Chuvochina M."/>
            <person name="Waite D.W."/>
            <person name="Rinke C."/>
            <person name="Skarshewski A."/>
            <person name="Chaumeil P.A."/>
            <person name="Hugenholtz P."/>
        </authorList>
    </citation>
    <scope>NUCLEOTIDE SEQUENCE [LARGE SCALE GENOMIC DNA]</scope>
    <source>
        <strain evidence="1">UBA9380</strain>
    </source>
</reference>
<dbReference type="SUPFAM" id="SSF102114">
    <property type="entry name" value="Radical SAM enzymes"/>
    <property type="match status" value="1"/>
</dbReference>
<comment type="caution">
    <text evidence="1">The sequence shown here is derived from an EMBL/GenBank/DDBJ whole genome shotgun (WGS) entry which is preliminary data.</text>
</comment>
<dbReference type="EMBL" id="DNNA01000311">
    <property type="protein sequence ID" value="HBC36623.1"/>
    <property type="molecule type" value="Genomic_DNA"/>
</dbReference>
<protein>
    <submittedName>
        <fullName evidence="1">Coproporphyrinogen III oxidase</fullName>
    </submittedName>
</protein>
<accession>A0A352IYU0</accession>
<proteinExistence type="predicted"/>
<sequence>MTPTSALKAQDATLPEFIWDDALIRRYDLSGPRYTSYPTAVEFNQNYPIEHMVKAAARSKASGRPLS</sequence>